<evidence type="ECO:0000313" key="1">
    <source>
        <dbReference type="Proteomes" id="UP000504637"/>
    </source>
</evidence>
<dbReference type="AlphaFoldDB" id="A0A6J3LU47"/>
<name>A0A6J3LU47_9PEZI</name>
<dbReference type="Proteomes" id="UP000504637">
    <property type="component" value="Unplaced"/>
</dbReference>
<reference evidence="2" key="2">
    <citation type="submission" date="2020-04" db="EMBL/GenBank/DDBJ databases">
        <authorList>
            <consortium name="NCBI Genome Project"/>
        </authorList>
    </citation>
    <scope>NUCLEOTIDE SEQUENCE</scope>
    <source>
        <strain evidence="2">CBS 342.82</strain>
    </source>
</reference>
<dbReference type="OrthoDB" id="5392447at2759"/>
<gene>
    <name evidence="2" type="ORF">K489DRAFT_326654</name>
</gene>
<dbReference type="Pfam" id="PF12311">
    <property type="entry name" value="DUF3632"/>
    <property type="match status" value="1"/>
</dbReference>
<organism evidence="2">
    <name type="scientific">Dissoconium aciculare CBS 342.82</name>
    <dbReference type="NCBI Taxonomy" id="1314786"/>
    <lineage>
        <taxon>Eukaryota</taxon>
        <taxon>Fungi</taxon>
        <taxon>Dikarya</taxon>
        <taxon>Ascomycota</taxon>
        <taxon>Pezizomycotina</taxon>
        <taxon>Dothideomycetes</taxon>
        <taxon>Dothideomycetidae</taxon>
        <taxon>Mycosphaerellales</taxon>
        <taxon>Dissoconiaceae</taxon>
        <taxon>Dissoconium</taxon>
    </lineage>
</organism>
<accession>A0A6J3LU47</accession>
<protein>
    <submittedName>
        <fullName evidence="2">Uncharacterized protein</fullName>
    </submittedName>
</protein>
<proteinExistence type="predicted"/>
<dbReference type="GeneID" id="54359724"/>
<dbReference type="InterPro" id="IPR022085">
    <property type="entry name" value="OpdG"/>
</dbReference>
<dbReference type="RefSeq" id="XP_033455835.1">
    <property type="nucleotide sequence ID" value="XM_033601924.1"/>
</dbReference>
<reference evidence="2" key="1">
    <citation type="submission" date="2020-01" db="EMBL/GenBank/DDBJ databases">
        <authorList>
            <consortium name="DOE Joint Genome Institute"/>
            <person name="Haridas S."/>
            <person name="Albert R."/>
            <person name="Binder M."/>
            <person name="Bloem J."/>
            <person name="Labutti K."/>
            <person name="Salamov A."/>
            <person name="Andreopoulos B."/>
            <person name="Baker S.E."/>
            <person name="Barry K."/>
            <person name="Bills G."/>
            <person name="Bluhm B.H."/>
            <person name="Cannon C."/>
            <person name="Castanera R."/>
            <person name="Culley D.E."/>
            <person name="Daum C."/>
            <person name="Ezra D."/>
            <person name="Gonzalez J.B."/>
            <person name="Henrissat B."/>
            <person name="Kuo A."/>
            <person name="Liang C."/>
            <person name="Lipzen A."/>
            <person name="Lutzoni F."/>
            <person name="Magnuson J."/>
            <person name="Mondo S."/>
            <person name="Nolan M."/>
            <person name="Ohm R."/>
            <person name="Pangilinan J."/>
            <person name="Park H.-J."/>
            <person name="Ramirez L."/>
            <person name="Alfaro M."/>
            <person name="Sun H."/>
            <person name="Tritt A."/>
            <person name="Yoshinaga Y."/>
            <person name="Zwiers L.-H."/>
            <person name="Turgeon B.G."/>
            <person name="Goodwin S.B."/>
            <person name="Spatafora J.W."/>
            <person name="Crous P.W."/>
            <person name="Grigoriev I.V."/>
        </authorList>
    </citation>
    <scope>NUCLEOTIDE SEQUENCE</scope>
    <source>
        <strain evidence="2">CBS 342.82</strain>
    </source>
</reference>
<reference evidence="2" key="3">
    <citation type="submission" date="2025-08" db="UniProtKB">
        <authorList>
            <consortium name="RefSeq"/>
        </authorList>
    </citation>
    <scope>IDENTIFICATION</scope>
    <source>
        <strain evidence="2">CBS 342.82</strain>
    </source>
</reference>
<sequence length="328" mass="37440">MSYFTKPFTQPPADVRHVHALWFEGQRLPQSKSVVDSWHNESVDVLKAFHDGEKNAQETAFAITRPISSSPTPELGSYANEGIPLTNLWGLFHHALLEWPISRTPDLFAVLEAMAKLPDKLFNGEMTPSEGGDEPFTWANFPYFAADLADTEECMQPGQLCRMFPDPASAAAARTLYLRLQDIEAQCVARHIFNSTDSLVYYISNTLEKPVDELDRQIMPAFDHAKGRSFNSYNEATAYYQVKLEWNIPAAASWFRYNAQKIHDFVHAGVRLHKVPEKSEHRWSHGSERWAYWKQRLAELTASHEDERVRTSAQEALGYMEEVDTNTT</sequence>
<evidence type="ECO:0000313" key="2">
    <source>
        <dbReference type="RefSeq" id="XP_033455835.1"/>
    </source>
</evidence>
<keyword evidence="1" id="KW-1185">Reference proteome</keyword>